<accession>A0AAD8ABK6</accession>
<evidence type="ECO:0000256" key="1">
    <source>
        <dbReference type="ARBA" id="ARBA00004236"/>
    </source>
</evidence>
<protein>
    <recommendedName>
        <fullName evidence="11">Protein croquemort</fullName>
    </recommendedName>
</protein>
<evidence type="ECO:0000256" key="6">
    <source>
        <dbReference type="ARBA" id="ARBA00023136"/>
    </source>
</evidence>
<comment type="subcellular location">
    <subcellularLocation>
        <location evidence="1">Cell membrane</location>
    </subcellularLocation>
</comment>
<evidence type="ECO:0000256" key="2">
    <source>
        <dbReference type="ARBA" id="ARBA00010532"/>
    </source>
</evidence>
<evidence type="ECO:0000256" key="5">
    <source>
        <dbReference type="ARBA" id="ARBA00022989"/>
    </source>
</evidence>
<keyword evidence="3" id="KW-1003">Cell membrane</keyword>
<dbReference type="AlphaFoldDB" id="A0AAD8ABK6"/>
<dbReference type="EMBL" id="JASPKZ010002613">
    <property type="protein sequence ID" value="KAJ9595292.1"/>
    <property type="molecule type" value="Genomic_DNA"/>
</dbReference>
<dbReference type="Pfam" id="PF01130">
    <property type="entry name" value="CD36"/>
    <property type="match status" value="1"/>
</dbReference>
<dbReference type="GO" id="GO:0005044">
    <property type="term" value="F:scavenger receptor activity"/>
    <property type="evidence" value="ECO:0007669"/>
    <property type="project" value="TreeGrafter"/>
</dbReference>
<keyword evidence="10" id="KW-1185">Reference proteome</keyword>
<dbReference type="PANTHER" id="PTHR11923">
    <property type="entry name" value="SCAVENGER RECEPTOR CLASS B TYPE-1 SR-B1"/>
    <property type="match status" value="1"/>
</dbReference>
<evidence type="ECO:0000313" key="9">
    <source>
        <dbReference type="EMBL" id="KAJ9595292.1"/>
    </source>
</evidence>
<gene>
    <name evidence="9" type="ORF">L9F63_027323</name>
</gene>
<name>A0AAD8ABK6_DIPPU</name>
<dbReference type="Proteomes" id="UP001233999">
    <property type="component" value="Unassembled WGS sequence"/>
</dbReference>
<dbReference type="GO" id="GO:0005886">
    <property type="term" value="C:plasma membrane"/>
    <property type="evidence" value="ECO:0007669"/>
    <property type="project" value="UniProtKB-SubCell"/>
</dbReference>
<evidence type="ECO:0000256" key="3">
    <source>
        <dbReference type="ARBA" id="ARBA00022475"/>
    </source>
</evidence>
<proteinExistence type="inferred from homology"/>
<reference evidence="9" key="2">
    <citation type="submission" date="2023-05" db="EMBL/GenBank/DDBJ databases">
        <authorList>
            <person name="Fouks B."/>
        </authorList>
    </citation>
    <scope>NUCLEOTIDE SEQUENCE</scope>
    <source>
        <strain evidence="9">Stay&amp;Tobe</strain>
        <tissue evidence="9">Testes</tissue>
    </source>
</reference>
<reference evidence="9" key="1">
    <citation type="journal article" date="2023" name="IScience">
        <title>Live-bearing cockroach genome reveals convergent evolutionary mechanisms linked to viviparity in insects and beyond.</title>
        <authorList>
            <person name="Fouks B."/>
            <person name="Harrison M.C."/>
            <person name="Mikhailova A.A."/>
            <person name="Marchal E."/>
            <person name="English S."/>
            <person name="Carruthers M."/>
            <person name="Jennings E.C."/>
            <person name="Chiamaka E.L."/>
            <person name="Frigard R.A."/>
            <person name="Pippel M."/>
            <person name="Attardo G.M."/>
            <person name="Benoit J.B."/>
            <person name="Bornberg-Bauer E."/>
            <person name="Tobe S.S."/>
        </authorList>
    </citation>
    <scope>NUCLEOTIDE SEQUENCE</scope>
    <source>
        <strain evidence="9">Stay&amp;Tobe</strain>
    </source>
</reference>
<dbReference type="GO" id="GO:0005737">
    <property type="term" value="C:cytoplasm"/>
    <property type="evidence" value="ECO:0007669"/>
    <property type="project" value="TreeGrafter"/>
</dbReference>
<keyword evidence="7" id="KW-0325">Glycoprotein</keyword>
<comment type="similarity">
    <text evidence="2">Belongs to the CD36 family.</text>
</comment>
<keyword evidence="6 8" id="KW-0472">Membrane</keyword>
<evidence type="ECO:0008006" key="11">
    <source>
        <dbReference type="Google" id="ProtNLM"/>
    </source>
</evidence>
<dbReference type="PRINTS" id="PR01609">
    <property type="entry name" value="CD36FAMILY"/>
</dbReference>
<comment type="caution">
    <text evidence="9">The sequence shown here is derived from an EMBL/GenBank/DDBJ whole genome shotgun (WGS) entry which is preliminary data.</text>
</comment>
<dbReference type="InterPro" id="IPR002159">
    <property type="entry name" value="CD36_fam"/>
</dbReference>
<evidence type="ECO:0000256" key="8">
    <source>
        <dbReference type="SAM" id="Phobius"/>
    </source>
</evidence>
<evidence type="ECO:0000313" key="10">
    <source>
        <dbReference type="Proteomes" id="UP001233999"/>
    </source>
</evidence>
<keyword evidence="5 8" id="KW-1133">Transmembrane helix</keyword>
<dbReference type="PANTHER" id="PTHR11923:SF114">
    <property type="entry name" value="FI02050P-RELATED"/>
    <property type="match status" value="1"/>
</dbReference>
<evidence type="ECO:0000256" key="7">
    <source>
        <dbReference type="ARBA" id="ARBA00023180"/>
    </source>
</evidence>
<sequence length="520" mass="58365">MTLSVATKKGLVFGFGVALLLIGCFIGGFWTMIVDAILSQEMALSKSSTSFGMWEETPIPMEIQVHFFNWTNALEFEEYNWTSPNGSEPIPEFVEMGPYVFSEHHTKVNITWNDNNTVTFQQIRKWEFLQEKSNGSLEDEVTNLNVIAVTVEHMIRHMNPLVQIIVDTLVKDLEPLFVTKKVRELMFEGYEDELLNITTKLNVSQFKVPFDKFGFFYPRNNSRTYDGVFNMHTGTDDLNVLGLMSAWNYEFHPDYYDGNCGKITGYTGELFPPLENDESFALFAPELCSSLTLNKKESYSRLGVDGYKFVGDDRTFDNGTKYRDNNCYCAKTQMVGTEHDVGKCTEECMPSGVRGISKCRYGAPIFLSFPHFYKADPSYLRSVKGLSPNKDLHEFYLAVETETGIPLDVKARMQINLLLQSYSFSKVFANMPKVLMPALWFTQSAEVTSDLADLAKLLINLPAIGMGTFFGLAGIGALLILAGIVITLRKGWKGDEGDKLLSDSFTSVAPTSKNAPSTSG</sequence>
<keyword evidence="4 8" id="KW-0812">Transmembrane</keyword>
<feature type="transmembrane region" description="Helical" evidence="8">
    <location>
        <begin position="12"/>
        <end position="33"/>
    </location>
</feature>
<evidence type="ECO:0000256" key="4">
    <source>
        <dbReference type="ARBA" id="ARBA00022692"/>
    </source>
</evidence>
<organism evidence="9 10">
    <name type="scientific">Diploptera punctata</name>
    <name type="common">Pacific beetle cockroach</name>
    <dbReference type="NCBI Taxonomy" id="6984"/>
    <lineage>
        <taxon>Eukaryota</taxon>
        <taxon>Metazoa</taxon>
        <taxon>Ecdysozoa</taxon>
        <taxon>Arthropoda</taxon>
        <taxon>Hexapoda</taxon>
        <taxon>Insecta</taxon>
        <taxon>Pterygota</taxon>
        <taxon>Neoptera</taxon>
        <taxon>Polyneoptera</taxon>
        <taxon>Dictyoptera</taxon>
        <taxon>Blattodea</taxon>
        <taxon>Blaberoidea</taxon>
        <taxon>Blaberidae</taxon>
        <taxon>Diplopterinae</taxon>
        <taxon>Diploptera</taxon>
    </lineage>
</organism>
<feature type="transmembrane region" description="Helical" evidence="8">
    <location>
        <begin position="463"/>
        <end position="486"/>
    </location>
</feature>